<accession>A0ABR3PKB8</accession>
<keyword evidence="22" id="KW-1185">Reference proteome</keyword>
<dbReference type="SMART" id="SM00317">
    <property type="entry name" value="SET"/>
    <property type="match status" value="1"/>
</dbReference>
<evidence type="ECO:0000259" key="17">
    <source>
        <dbReference type="PROSITE" id="PS50020"/>
    </source>
</evidence>
<dbReference type="InterPro" id="IPR013257">
    <property type="entry name" value="SRI"/>
</dbReference>
<dbReference type="EC" id="2.1.1.359" evidence="4"/>
<evidence type="ECO:0000259" key="19">
    <source>
        <dbReference type="PROSITE" id="PS50868"/>
    </source>
</evidence>
<dbReference type="PROSITE" id="PS50868">
    <property type="entry name" value="POST_SET"/>
    <property type="match status" value="1"/>
</dbReference>
<dbReference type="PROSITE" id="PS50280">
    <property type="entry name" value="SET"/>
    <property type="match status" value="1"/>
</dbReference>
<reference evidence="21 22" key="1">
    <citation type="submission" date="2024-07" db="EMBL/GenBank/DDBJ databases">
        <title>Draft sequence of the Neodothiora populina.</title>
        <authorList>
            <person name="Drown D.D."/>
            <person name="Schuette U.S."/>
            <person name="Buechlein A.B."/>
            <person name="Rusch D.R."/>
            <person name="Winton L.W."/>
            <person name="Adams G.A."/>
        </authorList>
    </citation>
    <scope>NUCLEOTIDE SEQUENCE [LARGE SCALE GENOMIC DNA]</scope>
    <source>
        <strain evidence="21 22">CPC 39397</strain>
    </source>
</reference>
<proteinExistence type="predicted"/>
<feature type="region of interest" description="Disordered" evidence="16">
    <location>
        <begin position="537"/>
        <end position="607"/>
    </location>
</feature>
<dbReference type="SUPFAM" id="SSF82199">
    <property type="entry name" value="SET domain"/>
    <property type="match status" value="1"/>
</dbReference>
<keyword evidence="11" id="KW-0805">Transcription regulation</keyword>
<dbReference type="Pfam" id="PF00856">
    <property type="entry name" value="SET"/>
    <property type="match status" value="1"/>
</dbReference>
<feature type="compositionally biased region" description="Polar residues" evidence="16">
    <location>
        <begin position="921"/>
        <end position="937"/>
    </location>
</feature>
<comment type="caution">
    <text evidence="21">The sequence shown here is derived from an EMBL/GenBank/DDBJ whole genome shotgun (WGS) entry which is preliminary data.</text>
</comment>
<dbReference type="InterPro" id="IPR006560">
    <property type="entry name" value="AWS_dom"/>
</dbReference>
<dbReference type="Gene3D" id="1.10.1740.100">
    <property type="entry name" value="Set2, Rpb1 interacting domain"/>
    <property type="match status" value="1"/>
</dbReference>
<dbReference type="SMART" id="SM00456">
    <property type="entry name" value="WW"/>
    <property type="match status" value="1"/>
</dbReference>
<dbReference type="InterPro" id="IPR001202">
    <property type="entry name" value="WW_dom"/>
</dbReference>
<evidence type="ECO:0000259" key="20">
    <source>
        <dbReference type="PROSITE" id="PS51215"/>
    </source>
</evidence>
<dbReference type="Pfam" id="PF17907">
    <property type="entry name" value="AWS"/>
    <property type="match status" value="1"/>
</dbReference>
<dbReference type="PROSITE" id="PS50020">
    <property type="entry name" value="WW_DOMAIN_2"/>
    <property type="match status" value="1"/>
</dbReference>
<feature type="domain" description="WW" evidence="17">
    <location>
        <begin position="599"/>
        <end position="631"/>
    </location>
</feature>
<dbReference type="InterPro" id="IPR044437">
    <property type="entry name" value="SETD2/Set2_SET"/>
</dbReference>
<dbReference type="PANTHER" id="PTHR22884">
    <property type="entry name" value="SET DOMAIN PROTEINS"/>
    <property type="match status" value="1"/>
</dbReference>
<dbReference type="InterPro" id="IPR003616">
    <property type="entry name" value="Post-SET_dom"/>
</dbReference>
<keyword evidence="10" id="KW-0949">S-adenosyl-L-methionine</keyword>
<evidence type="ECO:0000313" key="22">
    <source>
        <dbReference type="Proteomes" id="UP001562354"/>
    </source>
</evidence>
<dbReference type="GeneID" id="95978962"/>
<feature type="compositionally biased region" description="Basic and acidic residues" evidence="16">
    <location>
        <begin position="679"/>
        <end position="688"/>
    </location>
</feature>
<dbReference type="Gene3D" id="2.20.70.10">
    <property type="match status" value="1"/>
</dbReference>
<feature type="domain" description="SET" evidence="18">
    <location>
        <begin position="208"/>
        <end position="325"/>
    </location>
</feature>
<evidence type="ECO:0000256" key="10">
    <source>
        <dbReference type="ARBA" id="ARBA00022691"/>
    </source>
</evidence>
<dbReference type="SMART" id="SM00508">
    <property type="entry name" value="PostSET"/>
    <property type="match status" value="1"/>
</dbReference>
<organism evidence="21 22">
    <name type="scientific">Neodothiora populina</name>
    <dbReference type="NCBI Taxonomy" id="2781224"/>
    <lineage>
        <taxon>Eukaryota</taxon>
        <taxon>Fungi</taxon>
        <taxon>Dikarya</taxon>
        <taxon>Ascomycota</taxon>
        <taxon>Pezizomycotina</taxon>
        <taxon>Dothideomycetes</taxon>
        <taxon>Dothideomycetidae</taxon>
        <taxon>Dothideales</taxon>
        <taxon>Dothioraceae</taxon>
        <taxon>Neodothiora</taxon>
    </lineage>
</organism>
<dbReference type="InterPro" id="IPR050777">
    <property type="entry name" value="SET2_Histone-Lys_MeTrsfase"/>
</dbReference>
<dbReference type="PROSITE" id="PS51215">
    <property type="entry name" value="AWS"/>
    <property type="match status" value="1"/>
</dbReference>
<evidence type="ECO:0000256" key="13">
    <source>
        <dbReference type="ARBA" id="ARBA00023242"/>
    </source>
</evidence>
<dbReference type="Proteomes" id="UP001562354">
    <property type="component" value="Unassembled WGS sequence"/>
</dbReference>
<feature type="region of interest" description="Disordered" evidence="16">
    <location>
        <begin position="666"/>
        <end position="688"/>
    </location>
</feature>
<dbReference type="InterPro" id="IPR038190">
    <property type="entry name" value="SRI_sf"/>
</dbReference>
<feature type="region of interest" description="Disordered" evidence="16">
    <location>
        <begin position="745"/>
        <end position="964"/>
    </location>
</feature>
<keyword evidence="8" id="KW-0489">Methyltransferase</keyword>
<feature type="compositionally biased region" description="Basic and acidic residues" evidence="16">
    <location>
        <begin position="764"/>
        <end position="785"/>
    </location>
</feature>
<dbReference type="PROSITE" id="PS51568">
    <property type="entry name" value="SAM_MT43_SET2_1"/>
    <property type="match status" value="1"/>
</dbReference>
<feature type="compositionally biased region" description="Pro residues" evidence="16">
    <location>
        <begin position="588"/>
        <end position="599"/>
    </location>
</feature>
<dbReference type="Gene3D" id="2.170.270.10">
    <property type="entry name" value="SET domain"/>
    <property type="match status" value="1"/>
</dbReference>
<dbReference type="InterPro" id="IPR025788">
    <property type="entry name" value="Set2_fungi"/>
</dbReference>
<feature type="region of interest" description="Disordered" evidence="16">
    <location>
        <begin position="1"/>
        <end position="86"/>
    </location>
</feature>
<evidence type="ECO:0000259" key="18">
    <source>
        <dbReference type="PROSITE" id="PS50280"/>
    </source>
</evidence>
<dbReference type="SUPFAM" id="SSF51045">
    <property type="entry name" value="WW domain"/>
    <property type="match status" value="1"/>
</dbReference>
<dbReference type="InterPro" id="IPR036020">
    <property type="entry name" value="WW_dom_sf"/>
</dbReference>
<evidence type="ECO:0000256" key="14">
    <source>
        <dbReference type="ARBA" id="ARBA00030091"/>
    </source>
</evidence>
<feature type="domain" description="AWS" evidence="20">
    <location>
        <begin position="151"/>
        <end position="206"/>
    </location>
</feature>
<dbReference type="Pfam" id="PF08711">
    <property type="entry name" value="Med26"/>
    <property type="match status" value="1"/>
</dbReference>
<evidence type="ECO:0000256" key="3">
    <source>
        <dbReference type="ARBA" id="ARBA00004286"/>
    </source>
</evidence>
<evidence type="ECO:0000256" key="4">
    <source>
        <dbReference type="ARBA" id="ARBA00012178"/>
    </source>
</evidence>
<dbReference type="CDD" id="cd19172">
    <property type="entry name" value="SET_SETD2"/>
    <property type="match status" value="1"/>
</dbReference>
<dbReference type="InterPro" id="IPR017923">
    <property type="entry name" value="TFIIS_N"/>
</dbReference>
<feature type="compositionally biased region" description="Basic and acidic residues" evidence="16">
    <location>
        <begin position="537"/>
        <end position="556"/>
    </location>
</feature>
<comment type="subcellular location">
    <subcellularLocation>
        <location evidence="3">Chromosome</location>
    </subcellularLocation>
    <subcellularLocation>
        <location evidence="2">Nucleus</location>
    </subcellularLocation>
</comment>
<evidence type="ECO:0000256" key="2">
    <source>
        <dbReference type="ARBA" id="ARBA00004123"/>
    </source>
</evidence>
<name>A0ABR3PKB8_9PEZI</name>
<dbReference type="EMBL" id="JBFMKM010000004">
    <property type="protein sequence ID" value="KAL1306579.1"/>
    <property type="molecule type" value="Genomic_DNA"/>
</dbReference>
<keyword evidence="7" id="KW-0678">Repressor</keyword>
<feature type="compositionally biased region" description="Low complexity" evidence="16">
    <location>
        <begin position="666"/>
        <end position="678"/>
    </location>
</feature>
<feature type="compositionally biased region" description="Basic and acidic residues" evidence="16">
    <location>
        <begin position="955"/>
        <end position="964"/>
    </location>
</feature>
<dbReference type="InterPro" id="IPR046341">
    <property type="entry name" value="SET_dom_sf"/>
</dbReference>
<keyword evidence="13" id="KW-0539">Nucleus</keyword>
<protein>
    <recommendedName>
        <fullName evidence="5">Histone-lysine N-methyltransferase, H3 lysine-36 specific</fullName>
        <ecNumber evidence="4">2.1.1.359</ecNumber>
    </recommendedName>
    <alternativeName>
        <fullName evidence="14">SET domain-containing protein 2</fullName>
    </alternativeName>
</protein>
<evidence type="ECO:0000256" key="8">
    <source>
        <dbReference type="ARBA" id="ARBA00022603"/>
    </source>
</evidence>
<comment type="function">
    <text evidence="1">Histone methyltransferase that trimethylates histone H3 'Lys-36' forming H3K36me3. Involved in transcription elongation as well as in transcription repression.</text>
</comment>
<dbReference type="SMART" id="SM00570">
    <property type="entry name" value="AWS"/>
    <property type="match status" value="1"/>
</dbReference>
<keyword evidence="9" id="KW-0808">Transferase</keyword>
<dbReference type="Pfam" id="PF08236">
    <property type="entry name" value="SRI"/>
    <property type="match status" value="1"/>
</dbReference>
<dbReference type="PROSITE" id="PS01159">
    <property type="entry name" value="WW_DOMAIN_1"/>
    <property type="match status" value="1"/>
</dbReference>
<sequence length="964" mass="107753">MSVPRDVKTGRSLTSEVKEMSMDDNKGSTPIRESRSASAKGESRWPSDFSGGSPSLNKIKRVSESPVGSSNASASPVVKPDPDDVETIGGEMTVKVEPGKAPKLSRKMSQKVIAKPPTTWMHLEDATEEAKSAFEILEDCHYSSKSIGSTEQALECDCAEEWDSKTRINHACGEDSDCINRATKMECSGDCGCGADCQNQRFQQKRFADVSVIKTEKKGFGLRANTDLKSNDFIFEYIGEVIPEPVFRRRMHQYDQEGIKHFYFMSLTKSEFVDATKKGNLGRFCNHSCNPNCFVDKWVVGDKLRMGIFAERDIACGEELVFNYNVDRYGADPQPCYCNEPNCSGFIGGKTQTNDVGATQLSNSVQVALGLYDFDDWSDAVSHKPKRKKKVSEDDEEYVDSVELKELNMHDCVPLMAELYKNQEKWIIVKCLERIQKSNDSRIINRVAAVHGYRIMNRILKQWGEDVNIVLQVFDVIRKIPSTTKNKIQDAKIEETIQKLTTSEDGRVKSQAVELLETWSKLEVAYRIPRVKRDRNAAPVEKRLDRPERRERDRSRSRSKSRSKSNEPPKAPSGPRNNVPQRSHRAGPRPPFRPRPSHGPLPAGWFEAPAQNGSSYFYNASGATTWQRPTQPALAAPPPPPPKAVANNLELQNLIDAIVAKAKPTNATAASSEAATPKETPKSETKTEAWRSWTIEKQKRVYENTMFPIIKKAMDEFRSKLDKNDLKRFGKEIAKKLVESDFKNGRVSDPMHMESKQRKKVAQHVREYFQKAADKKKERDKRKAGQPDQAQGSTTPADSPPAKDDDPMDVSTNNPENNTPLDTKTEEILTPSTLKRRFEEQEHDINGAVDADDERSKKQRTEQMQQQPPPPPPPPPPPAEDTQSQSYSPGEDPSSGPTSAASKEDGPRFSVKGIASASLKAEQSPTQIATPPTTGSPDGSEGDKQRAEYTGMNSERMRHIEGRG</sequence>
<feature type="compositionally biased region" description="Basic and acidic residues" evidence="16">
    <location>
        <begin position="836"/>
        <end position="845"/>
    </location>
</feature>
<evidence type="ECO:0000256" key="15">
    <source>
        <dbReference type="ARBA" id="ARBA00047545"/>
    </source>
</evidence>
<dbReference type="RefSeq" id="XP_069202851.1">
    <property type="nucleotide sequence ID" value="XM_069345019.1"/>
</dbReference>
<keyword evidence="6" id="KW-0158">Chromosome</keyword>
<evidence type="ECO:0000256" key="6">
    <source>
        <dbReference type="ARBA" id="ARBA00022454"/>
    </source>
</evidence>
<gene>
    <name evidence="21" type="ORF">AAFC00_005263</name>
</gene>
<evidence type="ECO:0000256" key="9">
    <source>
        <dbReference type="ARBA" id="ARBA00022679"/>
    </source>
</evidence>
<evidence type="ECO:0000256" key="5">
    <source>
        <dbReference type="ARBA" id="ARBA00018028"/>
    </source>
</evidence>
<evidence type="ECO:0000256" key="12">
    <source>
        <dbReference type="ARBA" id="ARBA00023163"/>
    </source>
</evidence>
<evidence type="ECO:0000256" key="16">
    <source>
        <dbReference type="SAM" id="MobiDB-lite"/>
    </source>
</evidence>
<dbReference type="InterPro" id="IPR001214">
    <property type="entry name" value="SET_dom"/>
</dbReference>
<feature type="compositionally biased region" description="Polar residues" evidence="16">
    <location>
        <begin position="810"/>
        <end position="822"/>
    </location>
</feature>
<evidence type="ECO:0000256" key="7">
    <source>
        <dbReference type="ARBA" id="ARBA00022491"/>
    </source>
</evidence>
<evidence type="ECO:0000313" key="21">
    <source>
        <dbReference type="EMBL" id="KAL1306579.1"/>
    </source>
</evidence>
<evidence type="ECO:0000256" key="1">
    <source>
        <dbReference type="ARBA" id="ARBA00003901"/>
    </source>
</evidence>
<feature type="domain" description="Post-SET" evidence="19">
    <location>
        <begin position="332"/>
        <end position="348"/>
    </location>
</feature>
<comment type="catalytic activity">
    <reaction evidence="15">
        <text>L-lysyl(36)-[histone H3] + 3 S-adenosyl-L-methionine = N(6),N(6),N(6)-trimethyl-L-lysyl(36)-[histone H3] + 3 S-adenosyl-L-homocysteine + 3 H(+)</text>
        <dbReference type="Rhea" id="RHEA:60324"/>
        <dbReference type="Rhea" id="RHEA-COMP:9785"/>
        <dbReference type="Rhea" id="RHEA-COMP:15536"/>
        <dbReference type="ChEBI" id="CHEBI:15378"/>
        <dbReference type="ChEBI" id="CHEBI:29969"/>
        <dbReference type="ChEBI" id="CHEBI:57856"/>
        <dbReference type="ChEBI" id="CHEBI:59789"/>
        <dbReference type="ChEBI" id="CHEBI:61961"/>
        <dbReference type="EC" id="2.1.1.359"/>
    </reaction>
</comment>
<feature type="compositionally biased region" description="Basic and acidic residues" evidence="16">
    <location>
        <begin position="16"/>
        <end position="26"/>
    </location>
</feature>
<evidence type="ECO:0000256" key="11">
    <source>
        <dbReference type="ARBA" id="ARBA00023015"/>
    </source>
</evidence>
<feature type="compositionally biased region" description="Pro residues" evidence="16">
    <location>
        <begin position="867"/>
        <end position="879"/>
    </location>
</feature>
<feature type="compositionally biased region" description="Basic and acidic residues" evidence="16">
    <location>
        <begin position="745"/>
        <end position="756"/>
    </location>
</feature>
<keyword evidence="12" id="KW-0804">Transcription</keyword>